<reference evidence="1 2" key="2">
    <citation type="submission" date="2009-02" db="EMBL/GenBank/DDBJ databases">
        <title>Draft genome sequence of Eubacterium hallii (DSM 3353).</title>
        <authorList>
            <person name="Sudarsanam P."/>
            <person name="Ley R."/>
            <person name="Guruge J."/>
            <person name="Turnbaugh P.J."/>
            <person name="Mahowald M."/>
            <person name="Liep D."/>
            <person name="Gordon J."/>
        </authorList>
    </citation>
    <scope>NUCLEOTIDE SEQUENCE [LARGE SCALE GENOMIC DNA]</scope>
    <source>
        <strain evidence="1 2">DSM 3353</strain>
    </source>
</reference>
<organism evidence="1 2">
    <name type="scientific">Anaerobutyricum hallii DSM 3353</name>
    <dbReference type="NCBI Taxonomy" id="411469"/>
    <lineage>
        <taxon>Bacteria</taxon>
        <taxon>Bacillati</taxon>
        <taxon>Bacillota</taxon>
        <taxon>Clostridia</taxon>
        <taxon>Lachnospirales</taxon>
        <taxon>Lachnospiraceae</taxon>
        <taxon>Anaerobutyricum</taxon>
    </lineage>
</organism>
<accession>C0ESE8</accession>
<dbReference type="AlphaFoldDB" id="C0ESE8"/>
<proteinExistence type="predicted"/>
<evidence type="ECO:0000313" key="1">
    <source>
        <dbReference type="EMBL" id="EEG37806.1"/>
    </source>
</evidence>
<gene>
    <name evidence="1" type="ORF">EUBHAL_00321</name>
</gene>
<sequence>MISVISLLDDFYVFDEESYKLTGEHTGRIFTLGQKAEIVVHSANKMERTIDFILKEFSQYSDYPDPDDYYGDGMPSRKNEDAEAGKFENFESADGEYPVEQEEFEFDETGESLPDKDGILLNDWIDDEEADRLLHLYNKKKIDEI</sequence>
<name>C0ESE8_9FIRM</name>
<dbReference type="Proteomes" id="UP000003174">
    <property type="component" value="Unassembled WGS sequence"/>
</dbReference>
<dbReference type="EMBL" id="ACEP01000021">
    <property type="protein sequence ID" value="EEG37806.1"/>
    <property type="molecule type" value="Genomic_DNA"/>
</dbReference>
<dbReference type="Gene3D" id="2.40.50.140">
    <property type="entry name" value="Nucleic acid-binding proteins"/>
    <property type="match status" value="1"/>
</dbReference>
<dbReference type="SUPFAM" id="SSF50249">
    <property type="entry name" value="Nucleic acid-binding proteins"/>
    <property type="match status" value="1"/>
</dbReference>
<protein>
    <submittedName>
        <fullName evidence="1">Uncharacterized protein</fullName>
    </submittedName>
</protein>
<comment type="caution">
    <text evidence="1">The sequence shown here is derived from an EMBL/GenBank/DDBJ whole genome shotgun (WGS) entry which is preliminary data.</text>
</comment>
<reference evidence="1 2" key="1">
    <citation type="submission" date="2009-01" db="EMBL/GenBank/DDBJ databases">
        <authorList>
            <person name="Fulton L."/>
            <person name="Clifton S."/>
            <person name="Fulton B."/>
            <person name="Xu J."/>
            <person name="Minx P."/>
            <person name="Pepin K.H."/>
            <person name="Johnson M."/>
            <person name="Bhonagiri V."/>
            <person name="Nash W.E."/>
            <person name="Mardis E.R."/>
            <person name="Wilson R.K."/>
        </authorList>
    </citation>
    <scope>NUCLEOTIDE SEQUENCE [LARGE SCALE GENOMIC DNA]</scope>
    <source>
        <strain evidence="1 2">DSM 3353</strain>
    </source>
</reference>
<dbReference type="InterPro" id="IPR012340">
    <property type="entry name" value="NA-bd_OB-fold"/>
</dbReference>
<evidence type="ECO:0000313" key="2">
    <source>
        <dbReference type="Proteomes" id="UP000003174"/>
    </source>
</evidence>